<dbReference type="SUPFAM" id="SSF51569">
    <property type="entry name" value="Aldolase"/>
    <property type="match status" value="1"/>
</dbReference>
<dbReference type="CDD" id="cd00408">
    <property type="entry name" value="DHDPS-like"/>
    <property type="match status" value="1"/>
</dbReference>
<gene>
    <name evidence="2" type="ORF">PIIN_03714</name>
</gene>
<dbReference type="Gene3D" id="3.20.20.70">
    <property type="entry name" value="Aldolase class I"/>
    <property type="match status" value="1"/>
</dbReference>
<evidence type="ECO:0000313" key="2">
    <source>
        <dbReference type="EMBL" id="CCA69773.1"/>
    </source>
</evidence>
<dbReference type="HOGENOM" id="CLU_049343_0_2_1"/>
<dbReference type="Pfam" id="PF00701">
    <property type="entry name" value="DHDPS"/>
    <property type="match status" value="1"/>
</dbReference>
<dbReference type="InterPro" id="IPR013785">
    <property type="entry name" value="Aldolase_TIM"/>
</dbReference>
<dbReference type="PANTHER" id="PTHR12128:SF66">
    <property type="entry name" value="4-HYDROXY-2-OXOGLUTARATE ALDOLASE, MITOCHONDRIAL"/>
    <property type="match status" value="1"/>
</dbReference>
<protein>
    <submittedName>
        <fullName evidence="2">Related to dihydrodipicolinate synthetase</fullName>
    </submittedName>
</protein>
<dbReference type="OMA" id="ADYSIVI"/>
<dbReference type="Proteomes" id="UP000007148">
    <property type="component" value="Unassembled WGS sequence"/>
</dbReference>
<dbReference type="EMBL" id="CAFZ01000063">
    <property type="protein sequence ID" value="CCA69773.1"/>
    <property type="molecule type" value="Genomic_DNA"/>
</dbReference>
<proteinExistence type="predicted"/>
<dbReference type="SMART" id="SM01130">
    <property type="entry name" value="DHDPS"/>
    <property type="match status" value="1"/>
</dbReference>
<dbReference type="AlphaFoldDB" id="G4TEN7"/>
<evidence type="ECO:0000313" key="3">
    <source>
        <dbReference type="Proteomes" id="UP000007148"/>
    </source>
</evidence>
<keyword evidence="3" id="KW-1185">Reference proteome</keyword>
<dbReference type="PANTHER" id="PTHR12128">
    <property type="entry name" value="DIHYDRODIPICOLINATE SYNTHASE"/>
    <property type="match status" value="1"/>
</dbReference>
<dbReference type="InterPro" id="IPR002220">
    <property type="entry name" value="DapA-like"/>
</dbReference>
<dbReference type="InParanoid" id="G4TEN7"/>
<dbReference type="GO" id="GO:0008840">
    <property type="term" value="F:4-hydroxy-tetrahydrodipicolinate synthase activity"/>
    <property type="evidence" value="ECO:0007669"/>
    <property type="project" value="TreeGrafter"/>
</dbReference>
<dbReference type="PRINTS" id="PR00146">
    <property type="entry name" value="DHPICSNTHASE"/>
</dbReference>
<dbReference type="OrthoDB" id="191315at2759"/>
<reference evidence="2 3" key="1">
    <citation type="journal article" date="2011" name="PLoS Pathog.">
        <title>Endophytic Life Strategies Decoded by Genome and Transcriptome Analyses of the Mutualistic Root Symbiont Piriformospora indica.</title>
        <authorList>
            <person name="Zuccaro A."/>
            <person name="Lahrmann U."/>
            <person name="Guldener U."/>
            <person name="Langen G."/>
            <person name="Pfiffi S."/>
            <person name="Biedenkopf D."/>
            <person name="Wong P."/>
            <person name="Samans B."/>
            <person name="Grimm C."/>
            <person name="Basiewicz M."/>
            <person name="Murat C."/>
            <person name="Martin F."/>
            <person name="Kogel K.H."/>
        </authorList>
    </citation>
    <scope>NUCLEOTIDE SEQUENCE [LARGE SCALE GENOMIC DNA]</scope>
    <source>
        <strain evidence="2 3">DSM 11827</strain>
    </source>
</reference>
<evidence type="ECO:0000256" key="1">
    <source>
        <dbReference type="ARBA" id="ARBA00023239"/>
    </source>
</evidence>
<sequence>MPTANGTHVSRPLKPGVFAPIPTFFLEGSQDIDIPTLKKHVAHVGSAGVGIVMCGSMGEAHHLTADERIQVVKAAREALDEAGLTTVPIIAGTGAGSTRETIKLSKDAAQAGADYTIVIPSGYFAGALANDRLAIKTFFKEVAEGSPLPVMVYNYPGASGGIDMDSDLIEEMAAEIPNLCGVKLTCGNVGKLTRIAATVSIPSFAKEHPRKNKDAPFLVLGGFIDFLLPSLYANAHGAITGLANLYPHTIAALWNASLATLPTATGHASDAVQRLEQAQHLQGIVARADRTIAVSGIAGTKWLLERKHGYGGVCRRPLGPLPASVGEVLAKHKHVVDISQVESELEKAHKDQTLLFDPGCDQSDEWCPEWCAGKQ</sequence>
<accession>G4TEN7</accession>
<organism evidence="2 3">
    <name type="scientific">Serendipita indica (strain DSM 11827)</name>
    <name type="common">Root endophyte fungus</name>
    <name type="synonym">Piriformospora indica</name>
    <dbReference type="NCBI Taxonomy" id="1109443"/>
    <lineage>
        <taxon>Eukaryota</taxon>
        <taxon>Fungi</taxon>
        <taxon>Dikarya</taxon>
        <taxon>Basidiomycota</taxon>
        <taxon>Agaricomycotina</taxon>
        <taxon>Agaricomycetes</taxon>
        <taxon>Sebacinales</taxon>
        <taxon>Serendipitaceae</taxon>
        <taxon>Serendipita</taxon>
    </lineage>
</organism>
<dbReference type="STRING" id="1109443.G4TEN7"/>
<keyword evidence="1" id="KW-0456">Lyase</keyword>
<dbReference type="eggNOG" id="ENOG502QWNS">
    <property type="taxonomic scope" value="Eukaryota"/>
</dbReference>
<comment type="caution">
    <text evidence="2">The sequence shown here is derived from an EMBL/GenBank/DDBJ whole genome shotgun (WGS) entry which is preliminary data.</text>
</comment>
<name>G4TEN7_SERID</name>